<dbReference type="InterPro" id="IPR036047">
    <property type="entry name" value="F-box-like_dom_sf"/>
</dbReference>
<evidence type="ECO:0000313" key="4">
    <source>
        <dbReference type="Proteomes" id="UP000016928"/>
    </source>
</evidence>
<reference evidence="4" key="2">
    <citation type="journal article" date="2014" name="PLoS ONE">
        <title>Genome and Transcriptome Analysis of the Fungal Pathogen Fusarium oxysporum f. sp. cubense Causing Banana Vascular Wilt Disease.</title>
        <authorList>
            <person name="Guo L."/>
            <person name="Han L."/>
            <person name="Yang L."/>
            <person name="Zeng H."/>
            <person name="Fan D."/>
            <person name="Zhu Y."/>
            <person name="Feng Y."/>
            <person name="Wang G."/>
            <person name="Peng C."/>
            <person name="Jiang X."/>
            <person name="Zhou D."/>
            <person name="Ni P."/>
            <person name="Liang C."/>
            <person name="Liu L."/>
            <person name="Wang J."/>
            <person name="Mao C."/>
            <person name="Fang X."/>
            <person name="Peng M."/>
            <person name="Huang J."/>
        </authorList>
    </citation>
    <scope>NUCLEOTIDE SEQUENCE [LARGE SCALE GENOMIC DNA]</scope>
    <source>
        <strain evidence="4">race 1</strain>
    </source>
</reference>
<sequence length="294" mass="34198">MRNMPASYGLGDRIPEPRRTQLHLPELQRARQDWDHPWLHTPGDEWIVANPVEIPGISRVLESCIKDLCIEGYTQQTTGFLALPAEIIQHTLSFLDITDVDSTAKTCRAIFKLAQPIFRKSVLRDMPWLWEVLENNEYPASRDCLPTWDPLCPLGAPPPTLPVGLETEEEEEDRWALILFEDPEMEQARNVTKDANRQRREQIIAPYHEKLKALLKDWLSFRRNVEAWIHGIRNRARIWEDCESIMDFVALAREGEDMEERHKELEAKISELVDESSYGMLDTDLDVPSWLQAY</sequence>
<dbReference type="AlphaFoldDB" id="N4UW88"/>
<dbReference type="SUPFAM" id="SSF81383">
    <property type="entry name" value="F-box domain"/>
    <property type="match status" value="1"/>
</dbReference>
<dbReference type="HOGENOM" id="CLU_946781_0_0_1"/>
<keyword evidence="1" id="KW-0175">Coiled coil</keyword>
<evidence type="ECO:0000256" key="1">
    <source>
        <dbReference type="SAM" id="Coils"/>
    </source>
</evidence>
<dbReference type="Proteomes" id="UP000016928">
    <property type="component" value="Unassembled WGS sequence"/>
</dbReference>
<name>N4UW88_FUSC1</name>
<dbReference type="InterPro" id="IPR001810">
    <property type="entry name" value="F-box_dom"/>
</dbReference>
<organism evidence="3 4">
    <name type="scientific">Fusarium oxysporum f. sp. cubense (strain race 1)</name>
    <name type="common">Panama disease fungus</name>
    <dbReference type="NCBI Taxonomy" id="1229664"/>
    <lineage>
        <taxon>Eukaryota</taxon>
        <taxon>Fungi</taxon>
        <taxon>Dikarya</taxon>
        <taxon>Ascomycota</taxon>
        <taxon>Pezizomycotina</taxon>
        <taxon>Sordariomycetes</taxon>
        <taxon>Hypocreomycetidae</taxon>
        <taxon>Hypocreales</taxon>
        <taxon>Nectriaceae</taxon>
        <taxon>Fusarium</taxon>
        <taxon>Fusarium oxysporum species complex</taxon>
    </lineage>
</organism>
<feature type="coiled-coil region" evidence="1">
    <location>
        <begin position="248"/>
        <end position="275"/>
    </location>
</feature>
<gene>
    <name evidence="3" type="ORF">FOC1_g10009855</name>
</gene>
<dbReference type="PROSITE" id="PS50181">
    <property type="entry name" value="FBOX"/>
    <property type="match status" value="1"/>
</dbReference>
<dbReference type="VEuPathDB" id="FungiDB:FOC1_g10009855"/>
<accession>N4UW88</accession>
<reference evidence="4" key="1">
    <citation type="submission" date="2012-09" db="EMBL/GenBank/DDBJ databases">
        <title>Genome sequencing and comparative transcriptomics of race 1 and race 4 of banana pathogen: Fusarium oxysporum f. sp. cubense.</title>
        <authorList>
            <person name="Fang X."/>
            <person name="Huang J."/>
        </authorList>
    </citation>
    <scope>NUCLEOTIDE SEQUENCE [LARGE SCALE GENOMIC DNA]</scope>
    <source>
        <strain evidence="4">race 1</strain>
    </source>
</reference>
<feature type="domain" description="F-box" evidence="2">
    <location>
        <begin position="77"/>
        <end position="126"/>
    </location>
</feature>
<evidence type="ECO:0000259" key="2">
    <source>
        <dbReference type="PROSITE" id="PS50181"/>
    </source>
</evidence>
<protein>
    <recommendedName>
        <fullName evidence="2">F-box domain-containing protein</fullName>
    </recommendedName>
</protein>
<evidence type="ECO:0000313" key="3">
    <source>
        <dbReference type="EMBL" id="ENH74440.1"/>
    </source>
</evidence>
<dbReference type="EMBL" id="KB730034">
    <property type="protein sequence ID" value="ENH74440.1"/>
    <property type="molecule type" value="Genomic_DNA"/>
</dbReference>
<dbReference type="OrthoDB" id="40579at2759"/>
<dbReference type="STRING" id="1229664.N4UW88"/>
<proteinExistence type="predicted"/>